<accession>C0NRC4</accession>
<proteinExistence type="predicted"/>
<protein>
    <submittedName>
        <fullName evidence="1">Uncharacterized protein</fullName>
    </submittedName>
</protein>
<dbReference type="RefSeq" id="XP_045286719.1">
    <property type="nucleotide sequence ID" value="XM_045432603.1"/>
</dbReference>
<gene>
    <name evidence="1" type="ORF">HCBG_05554</name>
</gene>
<organism evidence="1 2">
    <name type="scientific">Ajellomyces capsulatus (strain G186AR / H82 / ATCC MYA-2454 / RMSCC 2432)</name>
    <name type="common">Darling's disease fungus</name>
    <name type="synonym">Histoplasma capsulatum</name>
    <dbReference type="NCBI Taxonomy" id="447093"/>
    <lineage>
        <taxon>Eukaryota</taxon>
        <taxon>Fungi</taxon>
        <taxon>Dikarya</taxon>
        <taxon>Ascomycota</taxon>
        <taxon>Pezizomycotina</taxon>
        <taxon>Eurotiomycetes</taxon>
        <taxon>Eurotiomycetidae</taxon>
        <taxon>Onygenales</taxon>
        <taxon>Ajellomycetaceae</taxon>
        <taxon>Histoplasma</taxon>
    </lineage>
</organism>
<evidence type="ECO:0000313" key="1">
    <source>
        <dbReference type="EMBL" id="EEH06238.1"/>
    </source>
</evidence>
<dbReference type="InParanoid" id="C0NRC4"/>
<dbReference type="EMBL" id="GG663369">
    <property type="protein sequence ID" value="EEH06238.1"/>
    <property type="molecule type" value="Genomic_DNA"/>
</dbReference>
<dbReference type="HOGENOM" id="CLU_2319697_0_0_1"/>
<dbReference type="Proteomes" id="UP000001631">
    <property type="component" value="Unassembled WGS sequence"/>
</dbReference>
<dbReference type="GeneID" id="69038570"/>
<name>C0NRC4_AJECG</name>
<evidence type="ECO:0000313" key="2">
    <source>
        <dbReference type="Proteomes" id="UP000001631"/>
    </source>
</evidence>
<dbReference type="AlphaFoldDB" id="C0NRC4"/>
<reference evidence="1" key="1">
    <citation type="submission" date="2009-02" db="EMBL/GenBank/DDBJ databases">
        <title>The Genome Sequence of Ajellomyces capsulatus strain G186AR.</title>
        <authorList>
            <consortium name="The Broad Institute Genome Sequencing Platform"/>
            <person name="Champion M."/>
            <person name="Cuomo C."/>
            <person name="Ma L.-J."/>
            <person name="Henn M.R."/>
            <person name="Sil A."/>
            <person name="Goldman B."/>
            <person name="Young S.K."/>
            <person name="Kodira C.D."/>
            <person name="Zeng Q."/>
            <person name="Koehrsen M."/>
            <person name="Alvarado L."/>
            <person name="Berlin A."/>
            <person name="Borenstein D."/>
            <person name="Chen Z."/>
            <person name="Engels R."/>
            <person name="Freedman E."/>
            <person name="Gellesch M."/>
            <person name="Goldberg J."/>
            <person name="Griggs A."/>
            <person name="Gujja S."/>
            <person name="Heiman D."/>
            <person name="Hepburn T."/>
            <person name="Howarth C."/>
            <person name="Jen D."/>
            <person name="Larson L."/>
            <person name="Lewis B."/>
            <person name="Mehta T."/>
            <person name="Park D."/>
            <person name="Pearson M."/>
            <person name="Roberts A."/>
            <person name="Saif S."/>
            <person name="Shea T."/>
            <person name="Shenoy N."/>
            <person name="Sisk P."/>
            <person name="Stolte C."/>
            <person name="Sykes S."/>
            <person name="Walk T."/>
            <person name="White J."/>
            <person name="Yandava C."/>
            <person name="Klein B."/>
            <person name="McEwen J.G."/>
            <person name="Puccia R."/>
            <person name="Goldman G.H."/>
            <person name="Felipe M.S."/>
            <person name="Nino-Vega G."/>
            <person name="San-Blas G."/>
            <person name="Taylor J."/>
            <person name="Mendoza L."/>
            <person name="Galagan J."/>
            <person name="Nusbaum C."/>
            <person name="Birren B."/>
        </authorList>
    </citation>
    <scope>NUCLEOTIDE SEQUENCE</scope>
    <source>
        <strain evidence="1">G186AR</strain>
    </source>
</reference>
<sequence length="99" mass="10138">MGKLECEGEAEGRWIGGLVDQNVGIDGAWARRRSSGLVVVVVVVVDVEVDDDAPDEPRAVVGLVGLVGLAGFGAGAGADSRPSPDGASALDLLWSLLRQ</sequence>
<keyword evidence="2" id="KW-1185">Reference proteome</keyword>